<proteinExistence type="predicted"/>
<dbReference type="PANTHER" id="PTHR15011">
    <property type="entry name" value="APOLIPOPROTEIN F"/>
    <property type="match status" value="1"/>
</dbReference>
<reference evidence="1" key="2">
    <citation type="submission" date="2025-08" db="UniProtKB">
        <authorList>
            <consortium name="Ensembl"/>
        </authorList>
    </citation>
    <scope>IDENTIFICATION</scope>
</reference>
<dbReference type="PANTHER" id="PTHR15011:SF1">
    <property type="entry name" value="APOLIPOPROTEIN N"/>
    <property type="match status" value="1"/>
</dbReference>
<reference evidence="1 2" key="1">
    <citation type="submission" date="2017-08" db="EMBL/GenBank/DDBJ databases">
        <title>USMARCv1.0.</title>
        <authorList>
            <person name="Hannum G.I."/>
            <person name="Koren S."/>
            <person name="Schroeder S.G."/>
            <person name="Chin S.C."/>
            <person name="Nonneman D.J."/>
            <person name="Becker S.A."/>
            <person name="Rosen B.D."/>
            <person name="Bickhart D.M."/>
            <person name="Putnam N.H."/>
            <person name="Green R.E."/>
            <person name="Tuggle C.K."/>
            <person name="Liu H."/>
            <person name="Rohrer G.A."/>
            <person name="Warr A."/>
            <person name="Hall R."/>
            <person name="Kim K."/>
            <person name="Hume D.A."/>
            <person name="Talbot R."/>
            <person name="Chow W."/>
            <person name="Howe K."/>
            <person name="Schwartz A.S."/>
            <person name="Watson M."/>
            <person name="Archibald A.L."/>
            <person name="Phillippy A.M."/>
            <person name="Smith T.P.L."/>
        </authorList>
    </citation>
    <scope>NUCLEOTIDE SEQUENCE [LARGE SCALE GENOMIC DNA]</scope>
</reference>
<accession>A0A4X1W7I8</accession>
<protein>
    <recommendedName>
        <fullName evidence="3">Apolipoprotein F</fullName>
    </recommendedName>
</protein>
<evidence type="ECO:0008006" key="3">
    <source>
        <dbReference type="Google" id="ProtNLM"/>
    </source>
</evidence>
<name>A0A4X1W7I8_PIG</name>
<organism evidence="1 2">
    <name type="scientific">Sus scrofa</name>
    <name type="common">Pig</name>
    <dbReference type="NCBI Taxonomy" id="9823"/>
    <lineage>
        <taxon>Eukaryota</taxon>
        <taxon>Metazoa</taxon>
        <taxon>Chordata</taxon>
        <taxon>Craniata</taxon>
        <taxon>Vertebrata</taxon>
        <taxon>Euteleostomi</taxon>
        <taxon>Mammalia</taxon>
        <taxon>Eutheria</taxon>
        <taxon>Laurasiatheria</taxon>
        <taxon>Artiodactyla</taxon>
        <taxon>Suina</taxon>
        <taxon>Suidae</taxon>
        <taxon>Sus</taxon>
    </lineage>
</organism>
<dbReference type="Ensembl" id="ENSSSCT00070059244.1">
    <property type="protein sequence ID" value="ENSSSCP00070050442.1"/>
    <property type="gene ID" value="ENSSSCG00070029486.1"/>
</dbReference>
<sequence>MLCLSLLLERSTFLAGVKEKSDLESSHLHQGSTRAKDVFRPSHSSGLFFSGARLFCKPTMIQTELLFCCVLLSSVTAFPRSAQEGALTFQPPFTETGGPLDMLSNQISLPDPKMCQDLLHVVPSLAPLPEYLSNLALEVALEEVGCLTEAHMLELQLVKMGGKDTTETLIRESKKRNEEKGINDGEIMLRGLEGSPGELRRVQRSVTLPEACQQEGRWVLYELAELIGEFAEKLPSTELVRELKTAAVDVTQKCTDESWQHLEAVGNRLMKNPETKDFTMPMDDQIYFVKRSVAILARVILEFIQKYFQEFFG</sequence>
<dbReference type="Pfam" id="PF15148">
    <property type="entry name" value="Apolipo_F"/>
    <property type="match status" value="1"/>
</dbReference>
<evidence type="ECO:0000313" key="2">
    <source>
        <dbReference type="Proteomes" id="UP000314985"/>
    </source>
</evidence>
<dbReference type="AlphaFoldDB" id="A0A4X1W7I8"/>
<dbReference type="InterPro" id="IPR026114">
    <property type="entry name" value="APOF"/>
</dbReference>
<evidence type="ECO:0000313" key="1">
    <source>
        <dbReference type="Ensembl" id="ENSSSCP00070050442.1"/>
    </source>
</evidence>
<dbReference type="Proteomes" id="UP000314985">
    <property type="component" value="Chromosome 5"/>
</dbReference>